<evidence type="ECO:0000256" key="2">
    <source>
        <dbReference type="SAM" id="SignalP"/>
    </source>
</evidence>
<proteinExistence type="predicted"/>
<reference evidence="3" key="1">
    <citation type="submission" date="2022-07" db="EMBL/GenBank/DDBJ databases">
        <title>Phylogenomic reconstructions and comparative analyses of Kickxellomycotina fungi.</title>
        <authorList>
            <person name="Reynolds N.K."/>
            <person name="Stajich J.E."/>
            <person name="Barry K."/>
            <person name="Grigoriev I.V."/>
            <person name="Crous P."/>
            <person name="Smith M.E."/>
        </authorList>
    </citation>
    <scope>NUCLEOTIDE SEQUENCE</scope>
    <source>
        <strain evidence="3">NBRC 105414</strain>
    </source>
</reference>
<sequence length="289" mass="29886">MHCAALLLAFVALASARPHSPARAGDACEPRTIFCADGDGRSARFLKCVRGRLIEGFCTQNSVCVGSKGTTLFCAADDTSGTGATTSTTTVSPTPPAMQSQPGSQPDSQPDAAAESEDPEDSEESEEPEEPRAQSTPPGMFRAAQPSSTASKHHPTVAEDAVLDIPPAATGAEKENVLEAGQVVPIIASVIFSQHPELFDHGASASRPAATPPLPPVHQTAAPRKGIDTCRPGSFFCADHGAQPGYFACDAVGLPLPASCGANNVCYQFGRSILCDKVGRTAHVDGMFA</sequence>
<evidence type="ECO:0000313" key="4">
    <source>
        <dbReference type="Proteomes" id="UP001140217"/>
    </source>
</evidence>
<comment type="caution">
    <text evidence="3">The sequence shown here is derived from an EMBL/GenBank/DDBJ whole genome shotgun (WGS) entry which is preliminary data.</text>
</comment>
<evidence type="ECO:0000256" key="1">
    <source>
        <dbReference type="SAM" id="MobiDB-lite"/>
    </source>
</evidence>
<dbReference type="EMBL" id="JANBUL010000171">
    <property type="protein sequence ID" value="KAJ2779574.1"/>
    <property type="molecule type" value="Genomic_DNA"/>
</dbReference>
<feature type="compositionally biased region" description="Low complexity" evidence="1">
    <location>
        <begin position="80"/>
        <end position="113"/>
    </location>
</feature>
<protein>
    <recommendedName>
        <fullName evidence="5">Carbohydrate-binding module family 19 domain-containing protein</fullName>
    </recommendedName>
</protein>
<evidence type="ECO:0000313" key="3">
    <source>
        <dbReference type="EMBL" id="KAJ2779574.1"/>
    </source>
</evidence>
<gene>
    <name evidence="3" type="ORF">H4R18_003930</name>
</gene>
<keyword evidence="2" id="KW-0732">Signal</keyword>
<feature type="region of interest" description="Disordered" evidence="1">
    <location>
        <begin position="80"/>
        <end position="155"/>
    </location>
</feature>
<dbReference type="OrthoDB" id="5568419at2759"/>
<feature type="compositionally biased region" description="Acidic residues" evidence="1">
    <location>
        <begin position="114"/>
        <end position="129"/>
    </location>
</feature>
<feature type="chain" id="PRO_5040736892" description="Carbohydrate-binding module family 19 domain-containing protein" evidence="2">
    <location>
        <begin position="17"/>
        <end position="289"/>
    </location>
</feature>
<evidence type="ECO:0008006" key="5">
    <source>
        <dbReference type="Google" id="ProtNLM"/>
    </source>
</evidence>
<organism evidence="3 4">
    <name type="scientific">Coemansia javaensis</name>
    <dbReference type="NCBI Taxonomy" id="2761396"/>
    <lineage>
        <taxon>Eukaryota</taxon>
        <taxon>Fungi</taxon>
        <taxon>Fungi incertae sedis</taxon>
        <taxon>Zoopagomycota</taxon>
        <taxon>Kickxellomycotina</taxon>
        <taxon>Kickxellomycetes</taxon>
        <taxon>Kickxellales</taxon>
        <taxon>Kickxellaceae</taxon>
        <taxon>Coemansia</taxon>
    </lineage>
</organism>
<dbReference type="Proteomes" id="UP001140217">
    <property type="component" value="Unassembled WGS sequence"/>
</dbReference>
<feature type="signal peptide" evidence="2">
    <location>
        <begin position="1"/>
        <end position="16"/>
    </location>
</feature>
<dbReference type="AlphaFoldDB" id="A0A9W8LFL0"/>
<keyword evidence="4" id="KW-1185">Reference proteome</keyword>
<feature type="region of interest" description="Disordered" evidence="1">
    <location>
        <begin position="202"/>
        <end position="224"/>
    </location>
</feature>
<name>A0A9W8LFL0_9FUNG</name>
<accession>A0A9W8LFL0</accession>